<evidence type="ECO:0000313" key="1">
    <source>
        <dbReference type="EMBL" id="KEQ92301.1"/>
    </source>
</evidence>
<dbReference type="AlphaFoldDB" id="A0A074YZJ1"/>
<dbReference type="Proteomes" id="UP000030641">
    <property type="component" value="Unassembled WGS sequence"/>
</dbReference>
<accession>A0A074YZJ1</accession>
<dbReference type="EMBL" id="KL584771">
    <property type="protein sequence ID" value="KEQ92301.1"/>
    <property type="molecule type" value="Genomic_DNA"/>
</dbReference>
<organism evidence="1 2">
    <name type="scientific">Aureobasidium subglaciale (strain EXF-2481)</name>
    <name type="common">Aureobasidium pullulans var. subglaciale</name>
    <dbReference type="NCBI Taxonomy" id="1043005"/>
    <lineage>
        <taxon>Eukaryota</taxon>
        <taxon>Fungi</taxon>
        <taxon>Dikarya</taxon>
        <taxon>Ascomycota</taxon>
        <taxon>Pezizomycotina</taxon>
        <taxon>Dothideomycetes</taxon>
        <taxon>Dothideomycetidae</taxon>
        <taxon>Dothideales</taxon>
        <taxon>Saccotheciaceae</taxon>
        <taxon>Aureobasidium</taxon>
    </lineage>
</organism>
<proteinExistence type="predicted"/>
<protein>
    <submittedName>
        <fullName evidence="1">Uncharacterized protein</fullName>
    </submittedName>
</protein>
<dbReference type="RefSeq" id="XP_013340815.1">
    <property type="nucleotide sequence ID" value="XM_013485361.1"/>
</dbReference>
<name>A0A074YZJ1_AURSE</name>
<gene>
    <name evidence="1" type="ORF">AUEXF2481DRAFT_43085</name>
</gene>
<dbReference type="HOGENOM" id="CLU_1414911_0_0_1"/>
<evidence type="ECO:0000313" key="2">
    <source>
        <dbReference type="Proteomes" id="UP000030641"/>
    </source>
</evidence>
<keyword evidence="2" id="KW-1185">Reference proteome</keyword>
<dbReference type="InParanoid" id="A0A074YZJ1"/>
<sequence length="192" mass="22662">MVTMQKQLSMFESLPGELHNAINKLLNFESIRKFNQTNRYFYFITILTDKEMPHCLFQGFKHRTSCDQRVENRFLCHCCRYIVPADETPKRWPSLSQGVEMYKFRVCKLCHGYWSKHPEAWKPIQPKTFKFVCDDGPGFSRPGDLRLMETGVEQKRDSSTTPLMQKLRSWMKGLWNWMYSAPPVDQSSPCCT</sequence>
<dbReference type="GeneID" id="25367317"/>
<reference evidence="1 2" key="1">
    <citation type="journal article" date="2014" name="BMC Genomics">
        <title>Genome sequencing of four Aureobasidium pullulans varieties: biotechnological potential, stress tolerance, and description of new species.</title>
        <authorList>
            <person name="Gostin Ar C."/>
            <person name="Ohm R.A."/>
            <person name="Kogej T."/>
            <person name="Sonjak S."/>
            <person name="Turk M."/>
            <person name="Zajc J."/>
            <person name="Zalar P."/>
            <person name="Grube M."/>
            <person name="Sun H."/>
            <person name="Han J."/>
            <person name="Sharma A."/>
            <person name="Chiniquy J."/>
            <person name="Ngan C.Y."/>
            <person name="Lipzen A."/>
            <person name="Barry K."/>
            <person name="Grigoriev I.V."/>
            <person name="Gunde-Cimerman N."/>
        </authorList>
    </citation>
    <scope>NUCLEOTIDE SEQUENCE [LARGE SCALE GENOMIC DNA]</scope>
    <source>
        <strain evidence="1 2">EXF-2481</strain>
    </source>
</reference>